<organism evidence="1 2">
    <name type="scientific">Stachybotrys chartarum (strain CBS 109288 / IBT 7711)</name>
    <name type="common">Toxic black mold</name>
    <name type="synonym">Stilbospora chartarum</name>
    <dbReference type="NCBI Taxonomy" id="1280523"/>
    <lineage>
        <taxon>Eukaryota</taxon>
        <taxon>Fungi</taxon>
        <taxon>Dikarya</taxon>
        <taxon>Ascomycota</taxon>
        <taxon>Pezizomycotina</taxon>
        <taxon>Sordariomycetes</taxon>
        <taxon>Hypocreomycetidae</taxon>
        <taxon>Hypocreales</taxon>
        <taxon>Stachybotryaceae</taxon>
        <taxon>Stachybotrys</taxon>
    </lineage>
</organism>
<proteinExistence type="predicted"/>
<evidence type="ECO:0000313" key="1">
    <source>
        <dbReference type="EMBL" id="KEY73547.1"/>
    </source>
</evidence>
<evidence type="ECO:0000313" key="2">
    <source>
        <dbReference type="Proteomes" id="UP000028045"/>
    </source>
</evidence>
<dbReference type="InterPro" id="IPR043129">
    <property type="entry name" value="ATPase_NBD"/>
</dbReference>
<dbReference type="HOGENOM" id="CLU_689232_0_0_1"/>
<dbReference type="Proteomes" id="UP000028045">
    <property type="component" value="Unassembled WGS sequence"/>
</dbReference>
<reference evidence="1 2" key="1">
    <citation type="journal article" date="2014" name="BMC Genomics">
        <title>Comparative genome sequencing reveals chemotype-specific gene clusters in the toxigenic black mold Stachybotrys.</title>
        <authorList>
            <person name="Semeiks J."/>
            <person name="Borek D."/>
            <person name="Otwinowski Z."/>
            <person name="Grishin N.V."/>
        </authorList>
    </citation>
    <scope>NUCLEOTIDE SEQUENCE [LARGE SCALE GENOMIC DNA]</scope>
    <source>
        <strain evidence="2">CBS 109288 / IBT 7711</strain>
    </source>
</reference>
<dbReference type="EMBL" id="KL647833">
    <property type="protein sequence ID" value="KEY73547.1"/>
    <property type="molecule type" value="Genomic_DNA"/>
</dbReference>
<accession>A0A084B7L8</accession>
<protein>
    <submittedName>
        <fullName evidence="1">Uncharacterized protein</fullName>
    </submittedName>
</protein>
<dbReference type="PANTHER" id="PTHR42749:SF1">
    <property type="entry name" value="CELL SHAPE-DETERMINING PROTEIN MREB"/>
    <property type="match status" value="1"/>
</dbReference>
<dbReference type="Gene3D" id="3.30.420.40">
    <property type="match status" value="2"/>
</dbReference>
<name>A0A084B7L8_STACB</name>
<dbReference type="CDD" id="cd10170">
    <property type="entry name" value="ASKHA_NBD_HSP70"/>
    <property type="match status" value="1"/>
</dbReference>
<sequence length="400" mass="44726">MSIVLNIGIDFGATHTGVSILAPDQSKNFAVKRPTIIMQSVKSSTLAYIKPPSSEADVWKSLEHFKLGLMTFGDWAKKTKDDTLLSHARKLIQTTTSVHQPTVIVAVFLKQFWDELFGEYCARNVLAPRLLEGNVTFTYPAVWSSAAVDDFKQAVVDAGLFDKKWKLAFMKEHVAAARGILSIKRFQWYHSRKRPVVVVDCGGMTTDGSIGCFNKKGASLSYEDFLHESCVTGSISVDADIEKLLTEALEAMAQERSNMDFDVQRKLLLEACRRQLKPPINFLSLHNTAFEFKVAGESLGTETKNFRKVYQDLVDRIANLVQRLYNRVDSKIHHLLPNKVFLTGGLSKGEQLQTSLQQKLSERGLRLEVTLVGTGKERWTAVARGAAWNGKLDSRVVEEG</sequence>
<dbReference type="SUPFAM" id="SSF53067">
    <property type="entry name" value="Actin-like ATPase domain"/>
    <property type="match status" value="2"/>
</dbReference>
<keyword evidence="2" id="KW-1185">Reference proteome</keyword>
<gene>
    <name evidence="1" type="ORF">S7711_10753</name>
</gene>
<dbReference type="AlphaFoldDB" id="A0A084B7L8"/>
<dbReference type="PANTHER" id="PTHR42749">
    <property type="entry name" value="CELL SHAPE-DETERMINING PROTEIN MREB"/>
    <property type="match status" value="1"/>
</dbReference>
<dbReference type="Gene3D" id="3.90.640.10">
    <property type="entry name" value="Actin, Chain A, domain 4"/>
    <property type="match status" value="1"/>
</dbReference>